<evidence type="ECO:0000313" key="3">
    <source>
        <dbReference type="Proteomes" id="UP001237448"/>
    </source>
</evidence>
<reference evidence="2 3" key="1">
    <citation type="submission" date="2023-07" db="EMBL/GenBank/DDBJ databases">
        <title>Genomic Encyclopedia of Type Strains, Phase IV (KMG-IV): sequencing the most valuable type-strain genomes for metagenomic binning, comparative biology and taxonomic classification.</title>
        <authorList>
            <person name="Goeker M."/>
        </authorList>
    </citation>
    <scope>NUCLEOTIDE SEQUENCE [LARGE SCALE GENOMIC DNA]</scope>
    <source>
        <strain evidence="2 3">DSM 5896</strain>
    </source>
</reference>
<gene>
    <name evidence="2" type="ORF">J3R73_006121</name>
</gene>
<evidence type="ECO:0000313" key="2">
    <source>
        <dbReference type="EMBL" id="MDQ0396329.1"/>
    </source>
</evidence>
<proteinExistence type="predicted"/>
<dbReference type="NCBIfam" id="TIGR00702">
    <property type="entry name" value="YcaO-type kinase domain"/>
    <property type="match status" value="1"/>
</dbReference>
<dbReference type="InterPro" id="IPR003776">
    <property type="entry name" value="YcaO-like_dom"/>
</dbReference>
<dbReference type="GO" id="GO:0005840">
    <property type="term" value="C:ribosome"/>
    <property type="evidence" value="ECO:0007669"/>
    <property type="project" value="UniProtKB-KW"/>
</dbReference>
<evidence type="ECO:0000259" key="1">
    <source>
        <dbReference type="PROSITE" id="PS51664"/>
    </source>
</evidence>
<dbReference type="EMBL" id="JAUSVK010000001">
    <property type="protein sequence ID" value="MDQ0396329.1"/>
    <property type="molecule type" value="Genomic_DNA"/>
</dbReference>
<accession>A0ABU0FQE2</accession>
<comment type="caution">
    <text evidence="2">The sequence shown here is derived from an EMBL/GenBank/DDBJ whole genome shotgun (WGS) entry which is preliminary data.</text>
</comment>
<keyword evidence="2" id="KW-0687">Ribonucleoprotein</keyword>
<sequence length="412" mass="43990">MTYYRPLQHGFFAQDAIGESAPFSPPLEPFGITRAGDLTSLDTIGIPVWFAVRPNARSLSVSHGAGLTPMQARVSAVMAAVEGAVAEQTRPLVAEFGTPAEMASRGRKLVPLRRLARCNFAAFDGRKQRAWVRGVNHGTGEDVFCPYELIGLDMRVEFPWDYDTFRVDSMGLASGPDFQFAGLNALLEVIEHDAVSAAMLGRRDDLARPLQYHPGVHQGLDLAVQAIYAAGLEVRFFDITSCIGVPVISAVITRPLLRLQAGGEYLSGGYACRLDAGEAALAALLEAVQMRATRNASASEAVTRPSYGVGGGIIAPPAADATPLAVFSKRYPAGDSSSAGRLERVVAAFKADGYHDIFFFDLPSPVSSVRVVRALVPGLRSLTRSDLSRADGHRLDGLAVPATSTAIYEPTS</sequence>
<dbReference type="PANTHER" id="PTHR37809:SF1">
    <property type="entry name" value="RIBOSOMAL PROTEIN S12 METHYLTHIOTRANSFERASE ACCESSORY FACTOR YCAO"/>
    <property type="match status" value="1"/>
</dbReference>
<feature type="domain" description="YcaO" evidence="1">
    <location>
        <begin position="64"/>
        <end position="412"/>
    </location>
</feature>
<name>A0ABU0FQE2_9HYPH</name>
<dbReference type="PANTHER" id="PTHR37809">
    <property type="entry name" value="RIBOSOMAL PROTEIN S12 METHYLTHIOTRANSFERASE ACCESSORY FACTOR YCAO"/>
    <property type="match status" value="1"/>
</dbReference>
<dbReference type="RefSeq" id="WP_307436431.1">
    <property type="nucleotide sequence ID" value="NZ_JAUSVK010000001.1"/>
</dbReference>
<dbReference type="Proteomes" id="UP001237448">
    <property type="component" value="Unassembled WGS sequence"/>
</dbReference>
<organism evidence="2 3">
    <name type="scientific">Labrys monachus</name>
    <dbReference type="NCBI Taxonomy" id="217067"/>
    <lineage>
        <taxon>Bacteria</taxon>
        <taxon>Pseudomonadati</taxon>
        <taxon>Pseudomonadota</taxon>
        <taxon>Alphaproteobacteria</taxon>
        <taxon>Hyphomicrobiales</taxon>
        <taxon>Xanthobacteraceae</taxon>
        <taxon>Labrys</taxon>
    </lineage>
</organism>
<keyword evidence="2" id="KW-0689">Ribosomal protein</keyword>
<protein>
    <submittedName>
        <fullName evidence="2">Ribosomal protein S12 methylthiotransferase accessory factor</fullName>
    </submittedName>
</protein>
<keyword evidence="3" id="KW-1185">Reference proteome</keyword>
<dbReference type="Pfam" id="PF02624">
    <property type="entry name" value="YcaO"/>
    <property type="match status" value="1"/>
</dbReference>
<dbReference type="PROSITE" id="PS51664">
    <property type="entry name" value="YCAO"/>
    <property type="match status" value="1"/>
</dbReference>
<dbReference type="Gene3D" id="3.30.1330.230">
    <property type="match status" value="1"/>
</dbReference>